<comment type="caution">
    <text evidence="2">The sequence shown here is derived from an EMBL/GenBank/DDBJ whole genome shotgun (WGS) entry which is preliminary data.</text>
</comment>
<gene>
    <name evidence="2" type="ORF">Fot_55495</name>
</gene>
<feature type="region of interest" description="Disordered" evidence="1">
    <location>
        <begin position="87"/>
        <end position="134"/>
    </location>
</feature>
<evidence type="ECO:0000313" key="3">
    <source>
        <dbReference type="Proteomes" id="UP001604277"/>
    </source>
</evidence>
<organism evidence="2 3">
    <name type="scientific">Forsythia ovata</name>
    <dbReference type="NCBI Taxonomy" id="205694"/>
    <lineage>
        <taxon>Eukaryota</taxon>
        <taxon>Viridiplantae</taxon>
        <taxon>Streptophyta</taxon>
        <taxon>Embryophyta</taxon>
        <taxon>Tracheophyta</taxon>
        <taxon>Spermatophyta</taxon>
        <taxon>Magnoliopsida</taxon>
        <taxon>eudicotyledons</taxon>
        <taxon>Gunneridae</taxon>
        <taxon>Pentapetalae</taxon>
        <taxon>asterids</taxon>
        <taxon>lamiids</taxon>
        <taxon>Lamiales</taxon>
        <taxon>Oleaceae</taxon>
        <taxon>Forsythieae</taxon>
        <taxon>Forsythia</taxon>
    </lineage>
</organism>
<dbReference type="Proteomes" id="UP001604277">
    <property type="component" value="Unassembled WGS sequence"/>
</dbReference>
<protein>
    <submittedName>
        <fullName evidence="2">Uncharacterized protein</fullName>
    </submittedName>
</protein>
<keyword evidence="3" id="KW-1185">Reference proteome</keyword>
<accession>A0ABD1P4A5</accession>
<evidence type="ECO:0000313" key="2">
    <source>
        <dbReference type="EMBL" id="KAL2458706.1"/>
    </source>
</evidence>
<name>A0ABD1P4A5_9LAMI</name>
<proteinExistence type="predicted"/>
<feature type="compositionally biased region" description="Pro residues" evidence="1">
    <location>
        <begin position="125"/>
        <end position="134"/>
    </location>
</feature>
<dbReference type="EMBL" id="JBFOLJ010000027">
    <property type="protein sequence ID" value="KAL2458706.1"/>
    <property type="molecule type" value="Genomic_DNA"/>
</dbReference>
<reference evidence="3" key="1">
    <citation type="submission" date="2024-07" db="EMBL/GenBank/DDBJ databases">
        <title>Two chromosome-level genome assemblies of Korean endemic species Abeliophyllum distichum and Forsythia ovata (Oleaceae).</title>
        <authorList>
            <person name="Jang H."/>
        </authorList>
    </citation>
    <scope>NUCLEOTIDE SEQUENCE [LARGE SCALE GENOMIC DNA]</scope>
</reference>
<dbReference type="AlphaFoldDB" id="A0ABD1P4A5"/>
<sequence length="134" mass="14417">MQKAEDQEKSGCKGYWASCKRSSQGNIKWGMTLIRNPNGISNLEVPNSADALNKNLTVNSNSSDVPVEAGTTINVEATSCPPAEAIDKVFPELGENQQPHQDGDKEGPFTEVTRNKGNLKGRNDIPPPPPSKGE</sequence>
<evidence type="ECO:0000256" key="1">
    <source>
        <dbReference type="SAM" id="MobiDB-lite"/>
    </source>
</evidence>